<evidence type="ECO:0000256" key="1">
    <source>
        <dbReference type="ARBA" id="ARBA00022737"/>
    </source>
</evidence>
<dbReference type="Proteomes" id="UP000077755">
    <property type="component" value="Chromosome 7"/>
</dbReference>
<evidence type="ECO:0000256" key="2">
    <source>
        <dbReference type="PROSITE-ProRule" id="PRU00708"/>
    </source>
</evidence>
<feature type="repeat" description="PPR" evidence="2">
    <location>
        <begin position="65"/>
        <end position="99"/>
    </location>
</feature>
<evidence type="ECO:0000313" key="3">
    <source>
        <dbReference type="EMBL" id="KZM86878.1"/>
    </source>
</evidence>
<evidence type="ECO:0000313" key="5">
    <source>
        <dbReference type="Proteomes" id="UP000077755"/>
    </source>
</evidence>
<dbReference type="Pfam" id="PF01535">
    <property type="entry name" value="PPR"/>
    <property type="match status" value="1"/>
</dbReference>
<sequence length="192" mass="21630">MPNEATMPAVLPICCEETGKGDSCLYFEVRISSTCPNRERADRDVFKGGSLRNSLVVFENMKTKDVVTWTSSISAYGIYGEGRKAISAFEEMKKAGISPDHVIFISVIHACSHSGLVEEGRTFFNQMKKDFNIEPQIEHYASVVDLLSRSGLLAEAEEFLFPMPFRPDESIEYVEIATLLPSTYQRLHNENY</sequence>
<dbReference type="EMBL" id="LNRQ01000007">
    <property type="protein sequence ID" value="KZM86878.1"/>
    <property type="molecule type" value="Genomic_DNA"/>
</dbReference>
<dbReference type="InterPro" id="IPR002885">
    <property type="entry name" value="PPR_rpt"/>
</dbReference>
<organism evidence="3">
    <name type="scientific">Daucus carota subsp. sativus</name>
    <name type="common">Carrot</name>
    <dbReference type="NCBI Taxonomy" id="79200"/>
    <lineage>
        <taxon>Eukaryota</taxon>
        <taxon>Viridiplantae</taxon>
        <taxon>Streptophyta</taxon>
        <taxon>Embryophyta</taxon>
        <taxon>Tracheophyta</taxon>
        <taxon>Spermatophyta</taxon>
        <taxon>Magnoliopsida</taxon>
        <taxon>eudicotyledons</taxon>
        <taxon>Gunneridae</taxon>
        <taxon>Pentapetalae</taxon>
        <taxon>asterids</taxon>
        <taxon>campanulids</taxon>
        <taxon>Apiales</taxon>
        <taxon>Apiaceae</taxon>
        <taxon>Apioideae</taxon>
        <taxon>Scandiceae</taxon>
        <taxon>Daucinae</taxon>
        <taxon>Daucus</taxon>
        <taxon>Daucus sect. Daucus</taxon>
    </lineage>
</organism>
<dbReference type="EMBL" id="CP093349">
    <property type="protein sequence ID" value="WOH08092.1"/>
    <property type="molecule type" value="Genomic_DNA"/>
</dbReference>
<dbReference type="AlphaFoldDB" id="A0A164SZX7"/>
<dbReference type="GO" id="GO:0003723">
    <property type="term" value="F:RNA binding"/>
    <property type="evidence" value="ECO:0007669"/>
    <property type="project" value="InterPro"/>
</dbReference>
<dbReference type="InterPro" id="IPR011990">
    <property type="entry name" value="TPR-like_helical_dom_sf"/>
</dbReference>
<reference evidence="3" key="1">
    <citation type="journal article" date="2016" name="Nat. Genet.">
        <title>A high-quality carrot genome assembly provides new insights into carotenoid accumulation and asterid genome evolution.</title>
        <authorList>
            <person name="Iorizzo M."/>
            <person name="Ellison S."/>
            <person name="Senalik D."/>
            <person name="Zeng P."/>
            <person name="Satapoomin P."/>
            <person name="Huang J."/>
            <person name="Bowman M."/>
            <person name="Iovene M."/>
            <person name="Sanseverino W."/>
            <person name="Cavagnaro P."/>
            <person name="Yildiz M."/>
            <person name="Macko-Podgorni A."/>
            <person name="Moranska E."/>
            <person name="Grzebelus E."/>
            <person name="Grzebelus D."/>
            <person name="Ashrafi H."/>
            <person name="Zheng Z."/>
            <person name="Cheng S."/>
            <person name="Spooner D."/>
            <person name="Van Deynze A."/>
            <person name="Simon P."/>
        </authorList>
    </citation>
    <scope>NUCLEOTIDE SEQUENCE [LARGE SCALE GENOMIC DNA]</scope>
    <source>
        <tissue evidence="3">Leaf</tissue>
    </source>
</reference>
<dbReference type="PANTHER" id="PTHR47926">
    <property type="entry name" value="PENTATRICOPEPTIDE REPEAT-CONTAINING PROTEIN"/>
    <property type="match status" value="1"/>
</dbReference>
<dbReference type="Pfam" id="PF13041">
    <property type="entry name" value="PPR_2"/>
    <property type="match status" value="1"/>
</dbReference>
<dbReference type="GO" id="GO:0009451">
    <property type="term" value="P:RNA modification"/>
    <property type="evidence" value="ECO:0007669"/>
    <property type="project" value="InterPro"/>
</dbReference>
<dbReference type="Gramene" id="KZM86878">
    <property type="protein sequence ID" value="KZM86878"/>
    <property type="gene ID" value="DCAR_024012"/>
</dbReference>
<dbReference type="NCBIfam" id="TIGR00756">
    <property type="entry name" value="PPR"/>
    <property type="match status" value="2"/>
</dbReference>
<dbReference type="STRING" id="79200.A0A164SZX7"/>
<evidence type="ECO:0008006" key="6">
    <source>
        <dbReference type="Google" id="ProtNLM"/>
    </source>
</evidence>
<dbReference type="OMA" id="LCACATI"/>
<gene>
    <name evidence="3" type="ORF">DCAR_024012</name>
    <name evidence="4" type="ORF">DCAR_0727529</name>
</gene>
<keyword evidence="5" id="KW-1185">Reference proteome</keyword>
<reference evidence="4" key="2">
    <citation type="submission" date="2022-03" db="EMBL/GenBank/DDBJ databases">
        <title>Draft title - Genomic analysis of global carrot germplasm unveils the trajectory of domestication and the origin of high carotenoid orange carrot.</title>
        <authorList>
            <person name="Iorizzo M."/>
            <person name="Ellison S."/>
            <person name="Senalik D."/>
            <person name="Macko-Podgorni A."/>
            <person name="Grzebelus D."/>
            <person name="Bostan H."/>
            <person name="Rolling W."/>
            <person name="Curaba J."/>
            <person name="Simon P."/>
        </authorList>
    </citation>
    <scope>NUCLEOTIDE SEQUENCE</scope>
    <source>
        <tissue evidence="4">Leaf</tissue>
    </source>
</reference>
<proteinExistence type="predicted"/>
<dbReference type="Gene3D" id="1.25.40.10">
    <property type="entry name" value="Tetratricopeptide repeat domain"/>
    <property type="match status" value="1"/>
</dbReference>
<name>A0A164SZX7_DAUCS</name>
<dbReference type="PANTHER" id="PTHR47926:SF533">
    <property type="entry name" value="DYW DOMAIN-CONTAINING PROTEIN"/>
    <property type="match status" value="1"/>
</dbReference>
<dbReference type="InterPro" id="IPR046960">
    <property type="entry name" value="PPR_At4g14850-like_plant"/>
</dbReference>
<keyword evidence="1" id="KW-0677">Repeat</keyword>
<dbReference type="PROSITE" id="PS51375">
    <property type="entry name" value="PPR"/>
    <property type="match status" value="1"/>
</dbReference>
<accession>A0A164SZX7</accession>
<protein>
    <recommendedName>
        <fullName evidence="6">Pentatricopeptide repeat-containing protein</fullName>
    </recommendedName>
</protein>
<evidence type="ECO:0000313" key="4">
    <source>
        <dbReference type="EMBL" id="WOH08092.1"/>
    </source>
</evidence>